<comment type="subcellular location">
    <subcellularLocation>
        <location evidence="1">Membrane</location>
    </subcellularLocation>
</comment>
<protein>
    <recommendedName>
        <fullName evidence="6">TMEM205-like domain-containing protein</fullName>
    </recommendedName>
</protein>
<dbReference type="PANTHER" id="PTHR23241:SF102">
    <property type="entry name" value="LD23009P"/>
    <property type="match status" value="1"/>
</dbReference>
<feature type="transmembrane region" description="Helical" evidence="5">
    <location>
        <begin position="122"/>
        <end position="148"/>
    </location>
</feature>
<sequence>MCARSENDLVDTVEVKKYVPKRSQRKVKQVLDRENKDNISEMSIKPDILAVATIKHKNLVNAIYRLFECCQETKTYRVLFEMTQPAHVVTLLAVSVIAMLMYPQGQFNPKPDLIKLSPLLSLIYLSTFMMHFGSQIWMTFVSGLSLYFNVPRHTFGEVQKVLFPRYFSVNSFLSLVTLVGSMVLCFLLELVIRLYLAPPLVHLTIIKNAIEAKAGLGMEIGKYNPGPLSKCPHYVKIHQTFRKVHMAIAIGNLITMACTTLHLHYLSQKIFGIQSIRTLLSLVYCSSSSLGSLFYSFIIAGLPCLLPARHRNSTISSVYRYLVKVLKNVSAVRMRTAPQRIDRISHFKHRHDLVFKKLAGESIALNSNTTDLWFEGFMKLLESYETQDINNEDETGLFLNCLPD</sequence>
<organism evidence="7">
    <name type="scientific">Timema monikensis</name>
    <dbReference type="NCBI Taxonomy" id="170555"/>
    <lineage>
        <taxon>Eukaryota</taxon>
        <taxon>Metazoa</taxon>
        <taxon>Ecdysozoa</taxon>
        <taxon>Arthropoda</taxon>
        <taxon>Hexapoda</taxon>
        <taxon>Insecta</taxon>
        <taxon>Pterygota</taxon>
        <taxon>Neoptera</taxon>
        <taxon>Polyneoptera</taxon>
        <taxon>Phasmatodea</taxon>
        <taxon>Timematodea</taxon>
        <taxon>Timematoidea</taxon>
        <taxon>Timematidae</taxon>
        <taxon>Timema</taxon>
    </lineage>
</organism>
<feature type="transmembrane region" description="Helical" evidence="5">
    <location>
        <begin position="278"/>
        <end position="302"/>
    </location>
</feature>
<keyword evidence="2 5" id="KW-0812">Transmembrane</keyword>
<dbReference type="Pfam" id="PF13664">
    <property type="entry name" value="DUF4149"/>
    <property type="match status" value="1"/>
</dbReference>
<evidence type="ECO:0000256" key="4">
    <source>
        <dbReference type="ARBA" id="ARBA00023136"/>
    </source>
</evidence>
<keyword evidence="4 5" id="KW-0472">Membrane</keyword>
<name>A0A7R9E244_9NEOP</name>
<evidence type="ECO:0000259" key="6">
    <source>
        <dbReference type="Pfam" id="PF13664"/>
    </source>
</evidence>
<evidence type="ECO:0000256" key="5">
    <source>
        <dbReference type="SAM" id="Phobius"/>
    </source>
</evidence>
<dbReference type="EMBL" id="OB792829">
    <property type="protein sequence ID" value="CAD7424720.1"/>
    <property type="molecule type" value="Genomic_DNA"/>
</dbReference>
<proteinExistence type="predicted"/>
<accession>A0A7R9E244</accession>
<gene>
    <name evidence="7" type="ORF">TMSB3V08_LOCUS1651</name>
</gene>
<evidence type="ECO:0000313" key="7">
    <source>
        <dbReference type="EMBL" id="CAD7424720.1"/>
    </source>
</evidence>
<dbReference type="InterPro" id="IPR053009">
    <property type="entry name" value="Xanthocillin_Biosynth-Assoc"/>
</dbReference>
<dbReference type="PANTHER" id="PTHR23241">
    <property type="entry name" value="LATE EMBRYOGENESIS ABUNDANT PLANTS LEA-RELATED"/>
    <property type="match status" value="1"/>
</dbReference>
<feature type="transmembrane region" description="Helical" evidence="5">
    <location>
        <begin position="244"/>
        <end position="266"/>
    </location>
</feature>
<dbReference type="GO" id="GO:0016020">
    <property type="term" value="C:membrane"/>
    <property type="evidence" value="ECO:0007669"/>
    <property type="project" value="UniProtKB-SubCell"/>
</dbReference>
<dbReference type="AlphaFoldDB" id="A0A7R9E244"/>
<keyword evidence="3 5" id="KW-1133">Transmembrane helix</keyword>
<feature type="transmembrane region" description="Helical" evidence="5">
    <location>
        <begin position="169"/>
        <end position="192"/>
    </location>
</feature>
<feature type="transmembrane region" description="Helical" evidence="5">
    <location>
        <begin position="85"/>
        <end position="102"/>
    </location>
</feature>
<feature type="domain" description="TMEM205-like" evidence="6">
    <location>
        <begin position="129"/>
        <end position="183"/>
    </location>
</feature>
<reference evidence="7" key="1">
    <citation type="submission" date="2020-11" db="EMBL/GenBank/DDBJ databases">
        <authorList>
            <person name="Tran Van P."/>
        </authorList>
    </citation>
    <scope>NUCLEOTIDE SEQUENCE</scope>
</reference>
<evidence type="ECO:0000256" key="3">
    <source>
        <dbReference type="ARBA" id="ARBA00022989"/>
    </source>
</evidence>
<evidence type="ECO:0000256" key="1">
    <source>
        <dbReference type="ARBA" id="ARBA00004370"/>
    </source>
</evidence>
<evidence type="ECO:0000256" key="2">
    <source>
        <dbReference type="ARBA" id="ARBA00022692"/>
    </source>
</evidence>
<dbReference type="InterPro" id="IPR025423">
    <property type="entry name" value="TMEM205-like"/>
</dbReference>